<protein>
    <submittedName>
        <fullName evidence="1">Uncharacterized protein</fullName>
    </submittedName>
</protein>
<proteinExistence type="predicted"/>
<gene>
    <name evidence="1" type="ORF">E7Z75_09745</name>
</gene>
<accession>A0A8T3VVX0</accession>
<comment type="caution">
    <text evidence="1">The sequence shown here is derived from an EMBL/GenBank/DDBJ whole genome shotgun (WGS) entry which is preliminary data.</text>
</comment>
<dbReference type="AlphaFoldDB" id="A0A8T3VVX0"/>
<dbReference type="EMBL" id="SUTG01000089">
    <property type="protein sequence ID" value="MBE6513401.1"/>
    <property type="molecule type" value="Genomic_DNA"/>
</dbReference>
<sequence>MLHKEGKEVKRKPKKYKVYTYEHTTKIIVALTDKELGKIRTRTKNGSYINIEDYLITVLNSNFEYIEANKVLGLQEHLQELDKEADIISHHELTNPKLIRCKNNMADSKQTILEDYY</sequence>
<dbReference type="Proteomes" id="UP000732619">
    <property type="component" value="Unassembled WGS sequence"/>
</dbReference>
<name>A0A8T3VVX0_METOL</name>
<evidence type="ECO:0000313" key="1">
    <source>
        <dbReference type="EMBL" id="MBE6513401.1"/>
    </source>
</evidence>
<reference evidence="1" key="1">
    <citation type="submission" date="2019-04" db="EMBL/GenBank/DDBJ databases">
        <title>Evolution of Biomass-Degrading Anaerobic Consortia Revealed by Metagenomics.</title>
        <authorList>
            <person name="Peng X."/>
        </authorList>
    </citation>
    <scope>NUCLEOTIDE SEQUENCE</scope>
    <source>
        <strain evidence="1">SIG14</strain>
    </source>
</reference>
<organism evidence="1 2">
    <name type="scientific">Methanobrevibacter olleyae</name>
    <dbReference type="NCBI Taxonomy" id="294671"/>
    <lineage>
        <taxon>Archaea</taxon>
        <taxon>Methanobacteriati</taxon>
        <taxon>Methanobacteriota</taxon>
        <taxon>Methanomada group</taxon>
        <taxon>Methanobacteria</taxon>
        <taxon>Methanobacteriales</taxon>
        <taxon>Methanobacteriaceae</taxon>
        <taxon>Methanobrevibacter</taxon>
    </lineage>
</organism>
<evidence type="ECO:0000313" key="2">
    <source>
        <dbReference type="Proteomes" id="UP000732619"/>
    </source>
</evidence>